<organism evidence="2 3">
    <name type="scientific">Pelotomaculum schinkii</name>
    <dbReference type="NCBI Taxonomy" id="78350"/>
    <lineage>
        <taxon>Bacteria</taxon>
        <taxon>Bacillati</taxon>
        <taxon>Bacillota</taxon>
        <taxon>Clostridia</taxon>
        <taxon>Eubacteriales</taxon>
        <taxon>Desulfotomaculaceae</taxon>
        <taxon>Pelotomaculum</taxon>
    </lineage>
</organism>
<sequence length="309" mass="35622">MKMYVGVTDYDWFNILKRANCEEVNFWKPGGRTNFKALDEGNLFLFKLHSPKDYIVGGGLLLKYSILPSSLAWDAFGISNGANSLLELNNRIYKYKKTNRLSDPDPSIGCIILSTPFYFDEQHWIPVPRDWSSSIVQGKTYDTEETTGLALYKQVQERLRLQSVLQLGVRENSQKYRYGKEQVVTPRIGQGAFKVLITDAYHRRCAITGEKTLPVLEAAHIKPYSLEGPHEISNGLLLRRDFHTLFDRGYITVDKDLTVEVSHRIKQDFGNGKEYYAHHGSKLVILPERKEQLPDTRYLEWHNENVYLG</sequence>
<evidence type="ECO:0000313" key="3">
    <source>
        <dbReference type="Proteomes" id="UP000298324"/>
    </source>
</evidence>
<reference evidence="2 3" key="1">
    <citation type="journal article" date="2018" name="Environ. Microbiol.">
        <title>Novel energy conservation strategies and behaviour of Pelotomaculum schinkii driving syntrophic propionate catabolism.</title>
        <authorList>
            <person name="Hidalgo-Ahumada C.A.P."/>
            <person name="Nobu M.K."/>
            <person name="Narihiro T."/>
            <person name="Tamaki H."/>
            <person name="Liu W.T."/>
            <person name="Kamagata Y."/>
            <person name="Stams A.J.M."/>
            <person name="Imachi H."/>
            <person name="Sousa D.Z."/>
        </authorList>
    </citation>
    <scope>NUCLEOTIDE SEQUENCE [LARGE SCALE GENOMIC DNA]</scope>
    <source>
        <strain evidence="2 3">HH</strain>
    </source>
</reference>
<dbReference type="Proteomes" id="UP000298324">
    <property type="component" value="Unassembled WGS sequence"/>
</dbReference>
<gene>
    <name evidence="2" type="ORF">Psch_02619</name>
</gene>
<dbReference type="AlphaFoldDB" id="A0A4Y7R9E1"/>
<dbReference type="EMBL" id="QFGA01000002">
    <property type="protein sequence ID" value="TEB05578.1"/>
    <property type="molecule type" value="Genomic_DNA"/>
</dbReference>
<evidence type="ECO:0000313" key="2">
    <source>
        <dbReference type="EMBL" id="TEB05578.1"/>
    </source>
</evidence>
<name>A0A4Y7R9E1_9FIRM</name>
<accession>A0A4Y7R9E1</accession>
<evidence type="ECO:0000259" key="1">
    <source>
        <dbReference type="Pfam" id="PF13391"/>
    </source>
</evidence>
<proteinExistence type="predicted"/>
<dbReference type="Pfam" id="PF13391">
    <property type="entry name" value="HNH_2"/>
    <property type="match status" value="1"/>
</dbReference>
<dbReference type="InterPro" id="IPR003615">
    <property type="entry name" value="HNH_nuc"/>
</dbReference>
<feature type="domain" description="HNH nuclease" evidence="1">
    <location>
        <begin position="205"/>
        <end position="254"/>
    </location>
</feature>
<protein>
    <recommendedName>
        <fullName evidence="1">HNH nuclease domain-containing protein</fullName>
    </recommendedName>
</protein>
<comment type="caution">
    <text evidence="2">The sequence shown here is derived from an EMBL/GenBank/DDBJ whole genome shotgun (WGS) entry which is preliminary data.</text>
</comment>
<keyword evidence="3" id="KW-1185">Reference proteome</keyword>